<evidence type="ECO:0000313" key="2">
    <source>
        <dbReference type="EMBL" id="KAL1303687.1"/>
    </source>
</evidence>
<name>A0ABR3PC02_9PEZI</name>
<feature type="compositionally biased region" description="Basic and acidic residues" evidence="1">
    <location>
        <begin position="94"/>
        <end position="112"/>
    </location>
</feature>
<dbReference type="PANTHER" id="PTHR40069">
    <property type="entry name" value="YWBE PROTEIN"/>
    <property type="match status" value="1"/>
</dbReference>
<organism evidence="2 3">
    <name type="scientific">Neodothiora populina</name>
    <dbReference type="NCBI Taxonomy" id="2781224"/>
    <lineage>
        <taxon>Eukaryota</taxon>
        <taxon>Fungi</taxon>
        <taxon>Dikarya</taxon>
        <taxon>Ascomycota</taxon>
        <taxon>Pezizomycotina</taxon>
        <taxon>Dothideomycetes</taxon>
        <taxon>Dothideomycetidae</taxon>
        <taxon>Dothideales</taxon>
        <taxon>Dothioraceae</taxon>
        <taxon>Neodothiora</taxon>
    </lineage>
</organism>
<feature type="compositionally biased region" description="Low complexity" evidence="1">
    <location>
        <begin position="225"/>
        <end position="238"/>
    </location>
</feature>
<sequence>MPPPSTTQVHPGAHVSIVLKADQRTNRQVSGVVQDVLTRGNHPRGIKVRLSDGRIGRVQGAFPSSSSSSSSAAAAAGGATGRAGQGRVQSTPEEIARDLEIQSRGRGPDRMRGGQGRGGAALSGVNTIPASAASTAAVAASTGREGGRGAGGYRSERLGSRYSDVRLDGHDASGFGSDGATETMDLLAFAKPARIKKGKRKGGVAAAGGGEGACEREERGERVVESAAAAGSGTGSGTATATCPVCGVFEGDEVAVSRHVESHFT</sequence>
<protein>
    <recommendedName>
        <fullName evidence="4">UBZ4-type domain-containing protein</fullName>
    </recommendedName>
</protein>
<dbReference type="Pfam" id="PF09962">
    <property type="entry name" value="DUF2196"/>
    <property type="match status" value="1"/>
</dbReference>
<feature type="region of interest" description="Disordered" evidence="1">
    <location>
        <begin position="199"/>
        <end position="238"/>
    </location>
</feature>
<reference evidence="2 3" key="1">
    <citation type="submission" date="2024-07" db="EMBL/GenBank/DDBJ databases">
        <title>Draft sequence of the Neodothiora populina.</title>
        <authorList>
            <person name="Drown D.D."/>
            <person name="Schuette U.S."/>
            <person name="Buechlein A.B."/>
            <person name="Rusch D.R."/>
            <person name="Winton L.W."/>
            <person name="Adams G.A."/>
        </authorList>
    </citation>
    <scope>NUCLEOTIDE SEQUENCE [LARGE SCALE GENOMIC DNA]</scope>
    <source>
        <strain evidence="2 3">CPC 39397</strain>
    </source>
</reference>
<dbReference type="InterPro" id="IPR019240">
    <property type="entry name" value="DUF2196"/>
</dbReference>
<dbReference type="PANTHER" id="PTHR40069:SF1">
    <property type="entry name" value="YWBE PROTEIN"/>
    <property type="match status" value="1"/>
</dbReference>
<dbReference type="GeneID" id="95980739"/>
<evidence type="ECO:0000256" key="1">
    <source>
        <dbReference type="SAM" id="MobiDB-lite"/>
    </source>
</evidence>
<proteinExistence type="predicted"/>
<evidence type="ECO:0000313" key="3">
    <source>
        <dbReference type="Proteomes" id="UP001562354"/>
    </source>
</evidence>
<feature type="compositionally biased region" description="Basic and acidic residues" evidence="1">
    <location>
        <begin position="213"/>
        <end position="224"/>
    </location>
</feature>
<dbReference type="RefSeq" id="XP_069199962.1">
    <property type="nucleotide sequence ID" value="XM_069348385.1"/>
</dbReference>
<keyword evidence="3" id="KW-1185">Reference proteome</keyword>
<gene>
    <name evidence="2" type="ORF">AAFC00_007040</name>
</gene>
<accession>A0ABR3PC02</accession>
<comment type="caution">
    <text evidence="2">The sequence shown here is derived from an EMBL/GenBank/DDBJ whole genome shotgun (WGS) entry which is preliminary data.</text>
</comment>
<evidence type="ECO:0008006" key="4">
    <source>
        <dbReference type="Google" id="ProtNLM"/>
    </source>
</evidence>
<dbReference type="EMBL" id="JBFMKM010000010">
    <property type="protein sequence ID" value="KAL1303687.1"/>
    <property type="molecule type" value="Genomic_DNA"/>
</dbReference>
<feature type="region of interest" description="Disordered" evidence="1">
    <location>
        <begin position="57"/>
        <end position="121"/>
    </location>
</feature>
<dbReference type="Proteomes" id="UP001562354">
    <property type="component" value="Unassembled WGS sequence"/>
</dbReference>
<dbReference type="NCBIfam" id="TIGR03833">
    <property type="entry name" value="YwbE family protein"/>
    <property type="match status" value="1"/>
</dbReference>
<feature type="compositionally biased region" description="Low complexity" evidence="1">
    <location>
        <begin position="60"/>
        <end position="77"/>
    </location>
</feature>